<accession>A0AA45W2N6</accession>
<organism evidence="5 7">
    <name type="scientific">Paracoccus saliphilus</name>
    <dbReference type="NCBI Taxonomy" id="405559"/>
    <lineage>
        <taxon>Bacteria</taxon>
        <taxon>Pseudomonadati</taxon>
        <taxon>Pseudomonadota</taxon>
        <taxon>Alphaproteobacteria</taxon>
        <taxon>Rhodobacterales</taxon>
        <taxon>Paracoccaceae</taxon>
        <taxon>Paracoccus</taxon>
    </lineage>
</organism>
<protein>
    <submittedName>
        <fullName evidence="6">NAD(P)-dependent oxidoreductase</fullName>
    </submittedName>
    <submittedName>
        <fullName evidence="5">Uronate dehydrogenase</fullName>
    </submittedName>
</protein>
<dbReference type="EMBL" id="FTOU01000003">
    <property type="protein sequence ID" value="SIS69573.1"/>
    <property type="molecule type" value="Genomic_DNA"/>
</dbReference>
<dbReference type="AlphaFoldDB" id="A0AA45W2N6"/>
<keyword evidence="2" id="KW-0560">Oxidoreductase</keyword>
<evidence type="ECO:0000313" key="6">
    <source>
        <dbReference type="EMBL" id="WCR01429.1"/>
    </source>
</evidence>
<feature type="domain" description="NAD-dependent epimerase/dehydratase" evidence="4">
    <location>
        <begin position="6"/>
        <end position="177"/>
    </location>
</feature>
<dbReference type="CDD" id="cd08946">
    <property type="entry name" value="SDR_e"/>
    <property type="match status" value="1"/>
</dbReference>
<evidence type="ECO:0000313" key="7">
    <source>
        <dbReference type="Proteomes" id="UP000186216"/>
    </source>
</evidence>
<name>A0AA45W2N6_9RHOB</name>
<dbReference type="Proteomes" id="UP001215549">
    <property type="component" value="Chromosome"/>
</dbReference>
<evidence type="ECO:0000313" key="8">
    <source>
        <dbReference type="Proteomes" id="UP001215549"/>
    </source>
</evidence>
<keyword evidence="3" id="KW-0520">NAD</keyword>
<dbReference type="Gene3D" id="3.40.50.720">
    <property type="entry name" value="NAD(P)-binding Rossmann-like Domain"/>
    <property type="match status" value="1"/>
</dbReference>
<comment type="similarity">
    <text evidence="1">Belongs to the NAD(P)-dependent epimerase/dehydratase family.</text>
</comment>
<dbReference type="Proteomes" id="UP000186216">
    <property type="component" value="Unassembled WGS sequence"/>
</dbReference>
<evidence type="ECO:0000256" key="1">
    <source>
        <dbReference type="ARBA" id="ARBA00007637"/>
    </source>
</evidence>
<dbReference type="PANTHER" id="PTHR43103:SF5">
    <property type="entry name" value="4-EPIMERASE, PUTATIVE (AFU_ORTHOLOGUE AFUA_7G00360)-RELATED"/>
    <property type="match status" value="1"/>
</dbReference>
<dbReference type="InterPro" id="IPR001509">
    <property type="entry name" value="Epimerase_deHydtase"/>
</dbReference>
<dbReference type="PANTHER" id="PTHR43103">
    <property type="entry name" value="NUCLEOSIDE-DIPHOSPHATE-SUGAR EPIMERASE"/>
    <property type="match status" value="1"/>
</dbReference>
<evidence type="ECO:0000259" key="4">
    <source>
        <dbReference type="Pfam" id="PF01370"/>
    </source>
</evidence>
<reference evidence="5 7" key="1">
    <citation type="submission" date="2017-01" db="EMBL/GenBank/DDBJ databases">
        <authorList>
            <person name="Varghese N."/>
            <person name="Submissions S."/>
        </authorList>
    </citation>
    <scope>NUCLEOTIDE SEQUENCE [LARGE SCALE GENOMIC DNA]</scope>
    <source>
        <strain evidence="5 7">DSM 18447</strain>
    </source>
</reference>
<dbReference type="InterPro" id="IPR036291">
    <property type="entry name" value="NAD(P)-bd_dom_sf"/>
</dbReference>
<evidence type="ECO:0000313" key="5">
    <source>
        <dbReference type="EMBL" id="SIS69573.1"/>
    </source>
</evidence>
<dbReference type="RefSeq" id="WP_076523943.1">
    <property type="nucleotide sequence ID" value="NZ_CP067140.1"/>
</dbReference>
<dbReference type="GO" id="GO:0016491">
    <property type="term" value="F:oxidoreductase activity"/>
    <property type="evidence" value="ECO:0007669"/>
    <property type="project" value="UniProtKB-KW"/>
</dbReference>
<dbReference type="Pfam" id="PF01370">
    <property type="entry name" value="Epimerase"/>
    <property type="match status" value="1"/>
</dbReference>
<evidence type="ECO:0000256" key="2">
    <source>
        <dbReference type="ARBA" id="ARBA00023002"/>
    </source>
</evidence>
<sequence length="272" mass="29383">MKRKLLVTGAAGIVGTGICPLLAEDFDLRLSMRRATESTPEGAEVVIGDIADPEIVARAVEGCHGVLHLAAVHGTEIGFEETLDVNYRGVVALMEKAVAAGVCHVIFASSNHGWGMWPRDAAPLADTAPPRPDGWYGVSKIFGESVMAYYADTRGIATTSLRIGNCGSSVEDERRRHMWMSFRDMADVIRLALRRETPGHRAVFATADCKAPFFDNAGLRELGFETRDRPDDHLHTPQVASEQQAPGMAGAAIGGAYAEANFCADRKAWEKS</sequence>
<keyword evidence="8" id="KW-1185">Reference proteome</keyword>
<evidence type="ECO:0000256" key="3">
    <source>
        <dbReference type="ARBA" id="ARBA00023027"/>
    </source>
</evidence>
<dbReference type="EMBL" id="CP067140">
    <property type="protein sequence ID" value="WCR01429.1"/>
    <property type="molecule type" value="Genomic_DNA"/>
</dbReference>
<proteinExistence type="inferred from homology"/>
<gene>
    <name evidence="6" type="ORF">JHX88_10730</name>
    <name evidence="5" type="ORF">SAMN05421772_10353</name>
</gene>
<reference evidence="6 8" key="2">
    <citation type="submission" date="2021-01" db="EMBL/GenBank/DDBJ databases">
        <title>Biogeographic distribution of Paracoccus.</title>
        <authorList>
            <person name="Hollensteiner J."/>
            <person name="Leineberger J."/>
            <person name="Brinkhoff T."/>
            <person name="Daniel R."/>
        </authorList>
    </citation>
    <scope>NUCLEOTIDE SEQUENCE [LARGE SCALE GENOMIC DNA]</scope>
    <source>
        <strain evidence="6 8">DSM 18447</strain>
    </source>
</reference>
<dbReference type="SUPFAM" id="SSF51735">
    <property type="entry name" value="NAD(P)-binding Rossmann-fold domains"/>
    <property type="match status" value="1"/>
</dbReference>